<organism evidence="1 2">
    <name type="scientific">Symbiodinium natans</name>
    <dbReference type="NCBI Taxonomy" id="878477"/>
    <lineage>
        <taxon>Eukaryota</taxon>
        <taxon>Sar</taxon>
        <taxon>Alveolata</taxon>
        <taxon>Dinophyceae</taxon>
        <taxon>Suessiales</taxon>
        <taxon>Symbiodiniaceae</taxon>
        <taxon>Symbiodinium</taxon>
    </lineage>
</organism>
<sequence>MCSALPMKASHVQLIEDESGARVAHYAVGLLLSRVSSKMRSRVNRGGRQAAIDMLGQEILPDFLGGQRDSAAEFSTWLEKLQLANPLEIANASVRSVATRTHVACGFLGPATERRKCASSTRLGRLEVLFLLRCILY</sequence>
<reference evidence="1" key="1">
    <citation type="submission" date="2021-02" db="EMBL/GenBank/DDBJ databases">
        <authorList>
            <person name="Dougan E. K."/>
            <person name="Rhodes N."/>
            <person name="Thang M."/>
            <person name="Chan C."/>
        </authorList>
    </citation>
    <scope>NUCLEOTIDE SEQUENCE</scope>
</reference>
<proteinExistence type="predicted"/>
<protein>
    <submittedName>
        <fullName evidence="1">Uncharacterized protein</fullName>
    </submittedName>
</protein>
<evidence type="ECO:0000313" key="2">
    <source>
        <dbReference type="Proteomes" id="UP000604046"/>
    </source>
</evidence>
<dbReference type="EMBL" id="CAJNDS010000031">
    <property type="protein sequence ID" value="CAE6925625.1"/>
    <property type="molecule type" value="Genomic_DNA"/>
</dbReference>
<dbReference type="Proteomes" id="UP000604046">
    <property type="component" value="Unassembled WGS sequence"/>
</dbReference>
<gene>
    <name evidence="1" type="ORF">SNAT2548_LOCUS638</name>
</gene>
<accession>A0A812GT96</accession>
<evidence type="ECO:0000313" key="1">
    <source>
        <dbReference type="EMBL" id="CAE6925625.1"/>
    </source>
</evidence>
<dbReference type="OrthoDB" id="433916at2759"/>
<dbReference type="AlphaFoldDB" id="A0A812GT96"/>
<comment type="caution">
    <text evidence="1">The sequence shown here is derived from an EMBL/GenBank/DDBJ whole genome shotgun (WGS) entry which is preliminary data.</text>
</comment>
<name>A0A812GT96_9DINO</name>
<keyword evidence="2" id="KW-1185">Reference proteome</keyword>